<proteinExistence type="predicted"/>
<dbReference type="Proteomes" id="UP001431209">
    <property type="component" value="Unassembled WGS sequence"/>
</dbReference>
<keyword evidence="2" id="KW-0240">DNA-directed RNA polymerase</keyword>
<dbReference type="AlphaFoldDB" id="A0AAW2Z3X0"/>
<keyword evidence="2" id="KW-0804">Transcription</keyword>
<name>A0AAW2Z3X0_9EUKA</name>
<comment type="caution">
    <text evidence="2">The sequence shown here is derived from an EMBL/GenBank/DDBJ whole genome shotgun (WGS) entry which is preliminary data.</text>
</comment>
<dbReference type="EMBL" id="JAOPGA020000972">
    <property type="protein sequence ID" value="KAL0483614.1"/>
    <property type="molecule type" value="Genomic_DNA"/>
</dbReference>
<keyword evidence="3" id="KW-1185">Reference proteome</keyword>
<reference evidence="2 3" key="1">
    <citation type="submission" date="2024-03" db="EMBL/GenBank/DDBJ databases">
        <title>The Acrasis kona genome and developmental transcriptomes reveal deep origins of eukaryotic multicellular pathways.</title>
        <authorList>
            <person name="Sheikh S."/>
            <person name="Fu C.-J."/>
            <person name="Brown M.W."/>
            <person name="Baldauf S.L."/>
        </authorList>
    </citation>
    <scope>NUCLEOTIDE SEQUENCE [LARGE SCALE GENOMIC DNA]</scope>
    <source>
        <strain evidence="2 3">ATCC MYA-3509</strain>
    </source>
</reference>
<feature type="region of interest" description="Disordered" evidence="1">
    <location>
        <begin position="1"/>
        <end position="43"/>
    </location>
</feature>
<protein>
    <submittedName>
        <fullName evidence="2">DNA-directed RNA polymerase subunit beta</fullName>
    </submittedName>
</protein>
<evidence type="ECO:0000313" key="2">
    <source>
        <dbReference type="EMBL" id="KAL0483614.1"/>
    </source>
</evidence>
<feature type="compositionally biased region" description="Acidic residues" evidence="1">
    <location>
        <begin position="1"/>
        <end position="22"/>
    </location>
</feature>
<sequence>MDDEGDEWDNNFDVEEEEEVLEQETSVPVVGAPVQRRPKKVQDEEAEQKVHLAQLNRVADQYIALTKKELLKELEKEDDGAMQYLDEQDTENKEFEEFEDEDWLHEVQSIQNNAKKKEKSN</sequence>
<evidence type="ECO:0000313" key="3">
    <source>
        <dbReference type="Proteomes" id="UP001431209"/>
    </source>
</evidence>
<gene>
    <name evidence="2" type="ORF">AKO1_011464</name>
</gene>
<accession>A0AAW2Z3X0</accession>
<feature type="region of interest" description="Disordered" evidence="1">
    <location>
        <begin position="81"/>
        <end position="103"/>
    </location>
</feature>
<evidence type="ECO:0000256" key="1">
    <source>
        <dbReference type="SAM" id="MobiDB-lite"/>
    </source>
</evidence>
<organism evidence="2 3">
    <name type="scientific">Acrasis kona</name>
    <dbReference type="NCBI Taxonomy" id="1008807"/>
    <lineage>
        <taxon>Eukaryota</taxon>
        <taxon>Discoba</taxon>
        <taxon>Heterolobosea</taxon>
        <taxon>Tetramitia</taxon>
        <taxon>Eutetramitia</taxon>
        <taxon>Acrasidae</taxon>
        <taxon>Acrasis</taxon>
    </lineage>
</organism>
<dbReference type="GO" id="GO:0000428">
    <property type="term" value="C:DNA-directed RNA polymerase complex"/>
    <property type="evidence" value="ECO:0007669"/>
    <property type="project" value="UniProtKB-KW"/>
</dbReference>